<keyword evidence="4 9" id="KW-0315">Glutamine amidotransferase</keyword>
<dbReference type="PATRIC" id="fig|1610491.3.peg.2168"/>
<dbReference type="PROSITE" id="PS51273">
    <property type="entry name" value="GATASE_TYPE_1"/>
    <property type="match status" value="1"/>
</dbReference>
<comment type="caution">
    <text evidence="9">The sequence shown here is derived from an EMBL/GenBank/DDBJ whole genome shotgun (WGS) entry which is preliminary data.</text>
</comment>
<feature type="active site" description="Charge relay system" evidence="7">
    <location>
        <position position="172"/>
    </location>
</feature>
<dbReference type="PROSITE" id="PS51130">
    <property type="entry name" value="PDXT_SNO_2"/>
    <property type="match status" value="1"/>
</dbReference>
<dbReference type="InterPro" id="IPR021196">
    <property type="entry name" value="PdxT/SNO_CS"/>
</dbReference>
<evidence type="ECO:0000256" key="6">
    <source>
        <dbReference type="ARBA" id="ARBA00049534"/>
    </source>
</evidence>
<dbReference type="CDD" id="cd01749">
    <property type="entry name" value="GATase1_PB"/>
    <property type="match status" value="1"/>
</dbReference>
<dbReference type="STRING" id="1610491.AAV94_10200"/>
<comment type="similarity">
    <text evidence="1">Belongs to the glutaminase PdxT/SNO family.</text>
</comment>
<evidence type="ECO:0000256" key="1">
    <source>
        <dbReference type="ARBA" id="ARBA00008345"/>
    </source>
</evidence>
<feature type="active site" description="Charge relay system" evidence="7">
    <location>
        <position position="174"/>
    </location>
</feature>
<dbReference type="GO" id="GO:0016829">
    <property type="term" value="F:lyase activity"/>
    <property type="evidence" value="ECO:0007669"/>
    <property type="project" value="UniProtKB-KW"/>
</dbReference>
<keyword evidence="5" id="KW-0456">Lyase</keyword>
<dbReference type="Pfam" id="PF01174">
    <property type="entry name" value="SNO"/>
    <property type="match status" value="1"/>
</dbReference>
<feature type="binding site" evidence="8">
    <location>
        <begin position="51"/>
        <end position="53"/>
    </location>
    <ligand>
        <name>L-glutamine</name>
        <dbReference type="ChEBI" id="CHEBI:58359"/>
    </ligand>
</feature>
<dbReference type="PIRSF" id="PIRSF005639">
    <property type="entry name" value="Glut_amidoT_SNO"/>
    <property type="match status" value="1"/>
</dbReference>
<comment type="catalytic activity">
    <reaction evidence="6">
        <text>L-glutamine + H2O = L-glutamate + NH4(+)</text>
        <dbReference type="Rhea" id="RHEA:15889"/>
        <dbReference type="ChEBI" id="CHEBI:15377"/>
        <dbReference type="ChEBI" id="CHEBI:28938"/>
        <dbReference type="ChEBI" id="CHEBI:29985"/>
        <dbReference type="ChEBI" id="CHEBI:58359"/>
        <dbReference type="EC" id="3.5.1.2"/>
    </reaction>
</comment>
<evidence type="ECO:0000256" key="3">
    <source>
        <dbReference type="ARBA" id="ARBA00022801"/>
    </source>
</evidence>
<dbReference type="Gene3D" id="3.40.50.880">
    <property type="match status" value="1"/>
</dbReference>
<dbReference type="RefSeq" id="WP_046742216.1">
    <property type="nucleotide sequence ID" value="NZ_LBNQ01000032.1"/>
</dbReference>
<evidence type="ECO:0000256" key="7">
    <source>
        <dbReference type="PIRSR" id="PIRSR005639-1"/>
    </source>
</evidence>
<evidence type="ECO:0000256" key="4">
    <source>
        <dbReference type="ARBA" id="ARBA00022962"/>
    </source>
</evidence>
<sequence>MAAAHTVVGVLALQGAYDAHHRMLQGMGVATRRVRQPQDLQGLDALVLPGGESTTLLHFLQQGTFWQDLQAFVATRPCLGTCAGLILLAQQVQPAQPGLGALAVTVQRNAYGRQRDSHIRQATTILPGGPMEMVFIRAPRIVQCDPVVQVLAYSDGTPVLVRQGQTIGCAFHPELSSDTRVHQLLLDAVADAARR</sequence>
<keyword evidence="3" id="KW-0378">Hydrolase</keyword>
<reference evidence="9 10" key="1">
    <citation type="submission" date="2015-05" db="EMBL/GenBank/DDBJ databases">
        <title>Draft genome sequence of Lampropedia sp. CT6, isolated from the microbial mat of a hot water spring, located at Manikaran, India.</title>
        <authorList>
            <person name="Tripathi C."/>
            <person name="Rani P."/>
            <person name="Mahato N.K."/>
            <person name="Lal R."/>
        </authorList>
    </citation>
    <scope>NUCLEOTIDE SEQUENCE [LARGE SCALE GENOMIC DNA]</scope>
    <source>
        <strain evidence="9 10">CT6</strain>
    </source>
</reference>
<accession>A0A0U1PYC6</accession>
<feature type="binding site" evidence="8">
    <location>
        <begin position="136"/>
        <end position="137"/>
    </location>
    <ligand>
        <name>L-glutamine</name>
        <dbReference type="ChEBI" id="CHEBI:58359"/>
    </ligand>
</feature>
<organism evidence="9 10">
    <name type="scientific">Lampropedia cohaerens</name>
    <dbReference type="NCBI Taxonomy" id="1610491"/>
    <lineage>
        <taxon>Bacteria</taxon>
        <taxon>Pseudomonadati</taxon>
        <taxon>Pseudomonadota</taxon>
        <taxon>Betaproteobacteria</taxon>
        <taxon>Burkholderiales</taxon>
        <taxon>Comamonadaceae</taxon>
        <taxon>Lampropedia</taxon>
    </lineage>
</organism>
<evidence type="ECO:0000256" key="2">
    <source>
        <dbReference type="ARBA" id="ARBA00012918"/>
    </source>
</evidence>
<evidence type="ECO:0000256" key="5">
    <source>
        <dbReference type="ARBA" id="ARBA00023239"/>
    </source>
</evidence>
<dbReference type="AlphaFoldDB" id="A0A0U1PYC6"/>
<dbReference type="GO" id="GO:0004359">
    <property type="term" value="F:glutaminase activity"/>
    <property type="evidence" value="ECO:0007669"/>
    <property type="project" value="UniProtKB-EC"/>
</dbReference>
<dbReference type="InterPro" id="IPR002161">
    <property type="entry name" value="PdxT/SNO"/>
</dbReference>
<evidence type="ECO:0000313" key="9">
    <source>
        <dbReference type="EMBL" id="KKW67522.1"/>
    </source>
</evidence>
<dbReference type="GO" id="GO:0008614">
    <property type="term" value="P:pyridoxine metabolic process"/>
    <property type="evidence" value="ECO:0007669"/>
    <property type="project" value="TreeGrafter"/>
</dbReference>
<evidence type="ECO:0000313" key="10">
    <source>
        <dbReference type="Proteomes" id="UP000050580"/>
    </source>
</evidence>
<feature type="active site" description="Nucleophile" evidence="7">
    <location>
        <position position="82"/>
    </location>
</feature>
<dbReference type="GO" id="GO:0005829">
    <property type="term" value="C:cytosol"/>
    <property type="evidence" value="ECO:0007669"/>
    <property type="project" value="TreeGrafter"/>
</dbReference>
<dbReference type="PROSITE" id="PS01236">
    <property type="entry name" value="PDXT_SNO_1"/>
    <property type="match status" value="1"/>
</dbReference>
<dbReference type="GO" id="GO:0042823">
    <property type="term" value="P:pyridoxal phosphate biosynthetic process"/>
    <property type="evidence" value="ECO:0007669"/>
    <property type="project" value="InterPro"/>
</dbReference>
<dbReference type="Proteomes" id="UP000050580">
    <property type="component" value="Unassembled WGS sequence"/>
</dbReference>
<dbReference type="InterPro" id="IPR029062">
    <property type="entry name" value="Class_I_gatase-like"/>
</dbReference>
<keyword evidence="9" id="KW-0808">Transferase</keyword>
<name>A0A0U1PYC6_9BURK</name>
<dbReference type="PANTHER" id="PTHR31559:SF0">
    <property type="entry name" value="PYRIDOXAL 5'-PHOSPHATE SYNTHASE SUBUNIT SNO1-RELATED"/>
    <property type="match status" value="1"/>
</dbReference>
<protein>
    <recommendedName>
        <fullName evidence="2">glutaminase</fullName>
        <ecNumber evidence="2">3.5.1.2</ecNumber>
    </recommendedName>
</protein>
<dbReference type="EC" id="3.5.1.2" evidence="2"/>
<dbReference type="GO" id="GO:0016740">
    <property type="term" value="F:transferase activity"/>
    <property type="evidence" value="ECO:0007669"/>
    <property type="project" value="UniProtKB-KW"/>
</dbReference>
<keyword evidence="10" id="KW-1185">Reference proteome</keyword>
<dbReference type="EMBL" id="LBNQ01000032">
    <property type="protein sequence ID" value="KKW67522.1"/>
    <property type="molecule type" value="Genomic_DNA"/>
</dbReference>
<dbReference type="PANTHER" id="PTHR31559">
    <property type="entry name" value="PYRIDOXAL 5'-PHOSPHATE SYNTHASE SUBUNIT SNO"/>
    <property type="match status" value="1"/>
</dbReference>
<dbReference type="SUPFAM" id="SSF52317">
    <property type="entry name" value="Class I glutamine amidotransferase-like"/>
    <property type="match status" value="1"/>
</dbReference>
<proteinExistence type="inferred from homology"/>
<evidence type="ECO:0000256" key="8">
    <source>
        <dbReference type="PIRSR" id="PIRSR005639-2"/>
    </source>
</evidence>
<dbReference type="OrthoDB" id="9810320at2"/>
<dbReference type="GO" id="GO:1903600">
    <property type="term" value="C:glutaminase complex"/>
    <property type="evidence" value="ECO:0007669"/>
    <property type="project" value="TreeGrafter"/>
</dbReference>
<feature type="binding site" evidence="8">
    <location>
        <position position="108"/>
    </location>
    <ligand>
        <name>L-glutamine</name>
        <dbReference type="ChEBI" id="CHEBI:58359"/>
    </ligand>
</feature>
<dbReference type="NCBIfam" id="TIGR03800">
    <property type="entry name" value="PLP_synth_Pdx2"/>
    <property type="match status" value="1"/>
</dbReference>
<gene>
    <name evidence="9" type="ORF">AAV94_10200</name>
</gene>